<feature type="domain" description="P-type" evidence="22">
    <location>
        <begin position="130"/>
        <end position="170"/>
    </location>
</feature>
<dbReference type="InterPro" id="IPR048290">
    <property type="entry name" value="ZP_chr"/>
</dbReference>
<dbReference type="GO" id="GO:0060468">
    <property type="term" value="P:prevention of polyspermy"/>
    <property type="evidence" value="ECO:0007669"/>
    <property type="project" value="TreeGrafter"/>
</dbReference>
<evidence type="ECO:0000259" key="22">
    <source>
        <dbReference type="PROSITE" id="PS51448"/>
    </source>
</evidence>
<keyword evidence="2" id="KW-1003">Cell membrane</keyword>
<evidence type="ECO:0000256" key="18">
    <source>
        <dbReference type="PROSITE-ProRule" id="PRU00779"/>
    </source>
</evidence>
<dbReference type="Pfam" id="PF00100">
    <property type="entry name" value="Zona_pellucida"/>
    <property type="match status" value="1"/>
</dbReference>
<accession>A0AAV7CHZ7</accession>
<dbReference type="InterPro" id="IPR044913">
    <property type="entry name" value="P_trefoil_dom_sf"/>
</dbReference>
<reference evidence="23" key="1">
    <citation type="thesis" date="2020" institute="ProQuest LLC" country="789 East Eisenhower Parkway, Ann Arbor, MI, USA">
        <title>Comparative Genomics and Chromosome Evolution.</title>
        <authorList>
            <person name="Mudd A.B."/>
        </authorList>
    </citation>
    <scope>NUCLEOTIDE SEQUENCE</scope>
    <source>
        <strain evidence="23">237g6f4</strain>
        <tissue evidence="23">Blood</tissue>
    </source>
</reference>
<keyword evidence="24" id="KW-1185">Reference proteome</keyword>
<name>A0AAV7CHZ7_ENGPU</name>
<keyword evidence="11" id="KW-0325">Glycoprotein</keyword>
<evidence type="ECO:0000259" key="21">
    <source>
        <dbReference type="PROSITE" id="PS51034"/>
    </source>
</evidence>
<dbReference type="Gene3D" id="2.60.40.4100">
    <property type="entry name" value="Zona pellucida, ZP-C domain"/>
    <property type="match status" value="1"/>
</dbReference>
<gene>
    <name evidence="23" type="ORF">GDO81_004676</name>
</gene>
<evidence type="ECO:0000256" key="17">
    <source>
        <dbReference type="ARBA" id="ARBA00042573"/>
    </source>
</evidence>
<feature type="signal peptide" evidence="20">
    <location>
        <begin position="1"/>
        <end position="18"/>
    </location>
</feature>
<keyword evidence="8 19" id="KW-1133">Transmembrane helix</keyword>
<dbReference type="SUPFAM" id="SSF57492">
    <property type="entry name" value="Trefoil"/>
    <property type="match status" value="1"/>
</dbReference>
<dbReference type="Gene3D" id="2.60.40.3210">
    <property type="entry name" value="Zona pellucida, ZP-N domain"/>
    <property type="match status" value="1"/>
</dbReference>
<evidence type="ECO:0000256" key="12">
    <source>
        <dbReference type="ARBA" id="ARBA00023279"/>
    </source>
</evidence>
<dbReference type="PANTHER" id="PTHR23343:SF31">
    <property type="entry name" value="ZONA PELLUCIDA SPERM-BINDING PROTEIN 4"/>
    <property type="match status" value="1"/>
</dbReference>
<dbReference type="PROSITE" id="PS51034">
    <property type="entry name" value="ZP_2"/>
    <property type="match status" value="1"/>
</dbReference>
<dbReference type="Proteomes" id="UP000824782">
    <property type="component" value="Unassembled WGS sequence"/>
</dbReference>
<evidence type="ECO:0000256" key="1">
    <source>
        <dbReference type="ARBA" id="ARBA00004251"/>
    </source>
</evidence>
<comment type="subcellular location">
    <subcellularLocation>
        <location evidence="1">Cell membrane</location>
        <topology evidence="1">Single-pass type I membrane protein</topology>
    </subcellularLocation>
    <subcellularLocation>
        <location evidence="13">Zona pellucida</location>
    </subcellularLocation>
</comment>
<dbReference type="PROSITE" id="PS51448">
    <property type="entry name" value="P_TREFOIL_2"/>
    <property type="match status" value="1"/>
</dbReference>
<evidence type="ECO:0000256" key="15">
    <source>
        <dbReference type="ARBA" id="ARBA00040238"/>
    </source>
</evidence>
<feature type="chain" id="PRO_5043462385" description="Zona pellucida sperm-binding protein 4" evidence="20">
    <location>
        <begin position="19"/>
        <end position="550"/>
    </location>
</feature>
<evidence type="ECO:0000256" key="7">
    <source>
        <dbReference type="ARBA" id="ARBA00022729"/>
    </source>
</evidence>
<dbReference type="Pfam" id="PF23344">
    <property type="entry name" value="ZP-N"/>
    <property type="match status" value="1"/>
</dbReference>
<dbReference type="GO" id="GO:0005886">
    <property type="term" value="C:plasma membrane"/>
    <property type="evidence" value="ECO:0007669"/>
    <property type="project" value="UniProtKB-SubCell"/>
</dbReference>
<keyword evidence="6 19" id="KW-0812">Transmembrane</keyword>
<evidence type="ECO:0000256" key="16">
    <source>
        <dbReference type="ARBA" id="ARBA00042273"/>
    </source>
</evidence>
<evidence type="ECO:0000256" key="5">
    <source>
        <dbReference type="ARBA" id="ARBA00022685"/>
    </source>
</evidence>
<evidence type="ECO:0000256" key="13">
    <source>
        <dbReference type="ARBA" id="ARBA00024183"/>
    </source>
</evidence>
<dbReference type="CDD" id="cd00111">
    <property type="entry name" value="Trefoil"/>
    <property type="match status" value="1"/>
</dbReference>
<dbReference type="InterPro" id="IPR001507">
    <property type="entry name" value="ZP_dom"/>
</dbReference>
<dbReference type="PANTHER" id="PTHR23343">
    <property type="entry name" value="ZONA PELLUCIDA SPERM-BINDING PROTEIN"/>
    <property type="match status" value="1"/>
</dbReference>
<evidence type="ECO:0000313" key="23">
    <source>
        <dbReference type="EMBL" id="KAG8584583.1"/>
    </source>
</evidence>
<feature type="transmembrane region" description="Helical" evidence="19">
    <location>
        <begin position="495"/>
        <end position="518"/>
    </location>
</feature>
<keyword evidence="12" id="KW-0278">Fertilization</keyword>
<evidence type="ECO:0000256" key="4">
    <source>
        <dbReference type="ARBA" id="ARBA00022530"/>
    </source>
</evidence>
<dbReference type="InterPro" id="IPR054554">
    <property type="entry name" value="ZP1/4_Ig-like"/>
</dbReference>
<dbReference type="InterPro" id="IPR051148">
    <property type="entry name" value="Zona_Pellucida_Domain_gp"/>
</dbReference>
<evidence type="ECO:0000256" key="9">
    <source>
        <dbReference type="ARBA" id="ARBA00023136"/>
    </source>
</evidence>
<dbReference type="InterPro" id="IPR055355">
    <property type="entry name" value="ZP-C"/>
</dbReference>
<dbReference type="InterPro" id="IPR042235">
    <property type="entry name" value="ZP-C_dom"/>
</dbReference>
<keyword evidence="4" id="KW-0272">Extracellular matrix</keyword>
<protein>
    <recommendedName>
        <fullName evidence="15">Zona pellucida sperm-binding protein 4</fullName>
    </recommendedName>
    <alternativeName>
        <fullName evidence="17">Zona pellucida glycoprotein 4</fullName>
    </alternativeName>
    <alternativeName>
        <fullName evidence="16">Zona pellucida protein B</fullName>
    </alternativeName>
</protein>
<keyword evidence="5" id="KW-0165">Cleavage on pair of basic residues</keyword>
<comment type="caution">
    <text evidence="23">The sequence shown here is derived from an EMBL/GenBank/DDBJ whole genome shotgun (WGS) entry which is preliminary data.</text>
</comment>
<organism evidence="23 24">
    <name type="scientific">Engystomops pustulosus</name>
    <name type="common">Tungara frog</name>
    <name type="synonym">Physalaemus pustulosus</name>
    <dbReference type="NCBI Taxonomy" id="76066"/>
    <lineage>
        <taxon>Eukaryota</taxon>
        <taxon>Metazoa</taxon>
        <taxon>Chordata</taxon>
        <taxon>Craniata</taxon>
        <taxon>Vertebrata</taxon>
        <taxon>Euteleostomi</taxon>
        <taxon>Amphibia</taxon>
        <taxon>Batrachia</taxon>
        <taxon>Anura</taxon>
        <taxon>Neobatrachia</taxon>
        <taxon>Hyloidea</taxon>
        <taxon>Leptodactylidae</taxon>
        <taxon>Leiuperinae</taxon>
        <taxon>Engystomops</taxon>
    </lineage>
</organism>
<dbReference type="InterPro" id="IPR055356">
    <property type="entry name" value="ZP-N"/>
</dbReference>
<dbReference type="GO" id="GO:0007339">
    <property type="term" value="P:binding of sperm to zona pellucida"/>
    <property type="evidence" value="ECO:0007669"/>
    <property type="project" value="TreeGrafter"/>
</dbReference>
<evidence type="ECO:0000256" key="2">
    <source>
        <dbReference type="ARBA" id="ARBA00022475"/>
    </source>
</evidence>
<dbReference type="Pfam" id="PF00088">
    <property type="entry name" value="Trefoil"/>
    <property type="match status" value="1"/>
</dbReference>
<comment type="caution">
    <text evidence="18">Lacks conserved residue(s) required for the propagation of feature annotation.</text>
</comment>
<dbReference type="GO" id="GO:0032190">
    <property type="term" value="F:acrosin binding"/>
    <property type="evidence" value="ECO:0007669"/>
    <property type="project" value="TreeGrafter"/>
</dbReference>
<evidence type="ECO:0000256" key="14">
    <source>
        <dbReference type="ARBA" id="ARBA00037545"/>
    </source>
</evidence>
<dbReference type="SMART" id="SM00018">
    <property type="entry name" value="PD"/>
    <property type="match status" value="1"/>
</dbReference>
<keyword evidence="10" id="KW-1015">Disulfide bond</keyword>
<evidence type="ECO:0000256" key="6">
    <source>
        <dbReference type="ARBA" id="ARBA00022692"/>
    </source>
</evidence>
<evidence type="ECO:0000256" key="3">
    <source>
        <dbReference type="ARBA" id="ARBA00022525"/>
    </source>
</evidence>
<evidence type="ECO:0000256" key="8">
    <source>
        <dbReference type="ARBA" id="ARBA00022989"/>
    </source>
</evidence>
<sequence length="550" mass="61226">MEWWKLVLVACHMLRALCNDDHGLQGQCGMENMQIIVPQHLKGSAKVKVLNKHGKMELLRNDPSCGIWVTQKHDGSVIIGTSYDGCFVTQTDAEFVLTLGLATKKDGKKVTIKKEMTCAVDTYHDSPLPDQCDAVVRQNRLNCRSTPDSCANVGCCYDPSDPITSCYFGNKVTARCTPDGLFSIAIPRTLTKPDLDLTSVKLLESSSTECNPIDRNDFFLLYLFPVSSCGTTFKVIGDQAVYENQLLATKTLLTWNRISITRDSTFRLLVRCSFAISGLLPLKVDVVTLPPPPPVSSVGPLAFELRISIDSEYRDYYKDSDYPVVKVLRDPVYVEVRILQRRDPNLVLVLHQCWATPSPNPVDAIQWPILVNGCPFTSDNYMSERIPVSPESSEDLPSHYFRFNVMTFTFVDQRTQESLAGQVYLHCSVSACVPSPGDNCATCSRRKRSAPMLGNETETVLVSSPVPIYFENSPPEAQNDQEDIYAIRVSHSETLINGAAAVMGILAVVLLTLMTWTLHRQRKSKSVMISRSPSVKERNVHIRTISAAMS</sequence>
<dbReference type="GO" id="GO:0035805">
    <property type="term" value="C:egg coat"/>
    <property type="evidence" value="ECO:0007669"/>
    <property type="project" value="UniProtKB-SubCell"/>
</dbReference>
<dbReference type="Pfam" id="PF22821">
    <property type="entry name" value="ZP1_ZP4_Ig-like"/>
    <property type="match status" value="1"/>
</dbReference>
<dbReference type="AlphaFoldDB" id="A0AAV7CHZ7"/>
<dbReference type="PRINTS" id="PR00023">
    <property type="entry name" value="ZPELLUCIDA"/>
</dbReference>
<dbReference type="SMART" id="SM00241">
    <property type="entry name" value="ZP"/>
    <property type="match status" value="1"/>
</dbReference>
<keyword evidence="7 20" id="KW-0732">Signal</keyword>
<evidence type="ECO:0000256" key="11">
    <source>
        <dbReference type="ARBA" id="ARBA00023180"/>
    </source>
</evidence>
<dbReference type="EMBL" id="WNYA01000002">
    <property type="protein sequence ID" value="KAG8584583.1"/>
    <property type="molecule type" value="Genomic_DNA"/>
</dbReference>
<dbReference type="GO" id="GO:0035804">
    <property type="term" value="F:structural constituent of egg coat"/>
    <property type="evidence" value="ECO:0007669"/>
    <property type="project" value="TreeGrafter"/>
</dbReference>
<evidence type="ECO:0000313" key="24">
    <source>
        <dbReference type="Proteomes" id="UP000824782"/>
    </source>
</evidence>
<evidence type="ECO:0000256" key="20">
    <source>
        <dbReference type="SAM" id="SignalP"/>
    </source>
</evidence>
<comment type="function">
    <text evidence="14">Component of the zona pellucida, an extracellular matrix surrounding oocytes which mediates sperm binding, induction of the acrosome reaction and prevents post-fertilization polyspermy. The zona pellucida is composed of 3 to 4 glycoproteins, ZP1, ZP2, ZP3, and ZP4. ZP4 may act as a sperm receptor.</text>
</comment>
<evidence type="ECO:0000256" key="19">
    <source>
        <dbReference type="SAM" id="Phobius"/>
    </source>
</evidence>
<keyword evidence="9 19" id="KW-0472">Membrane</keyword>
<dbReference type="InterPro" id="IPR000519">
    <property type="entry name" value="P_trefoil_dom"/>
</dbReference>
<keyword evidence="3" id="KW-0964">Secreted</keyword>
<proteinExistence type="predicted"/>
<feature type="domain" description="ZP" evidence="21">
    <location>
        <begin position="175"/>
        <end position="450"/>
    </location>
</feature>
<evidence type="ECO:0000256" key="10">
    <source>
        <dbReference type="ARBA" id="ARBA00023157"/>
    </source>
</evidence>